<dbReference type="SUPFAM" id="SSF55729">
    <property type="entry name" value="Acyl-CoA N-acyltransferases (Nat)"/>
    <property type="match status" value="1"/>
</dbReference>
<keyword evidence="2" id="KW-1185">Reference proteome</keyword>
<protein>
    <recommendedName>
        <fullName evidence="3">Acetyltransferase (GNAT) family protein</fullName>
    </recommendedName>
</protein>
<evidence type="ECO:0000313" key="1">
    <source>
        <dbReference type="EMBL" id="MCP2159676.1"/>
    </source>
</evidence>
<dbReference type="Proteomes" id="UP001205740">
    <property type="component" value="Unassembled WGS sequence"/>
</dbReference>
<dbReference type="PANTHER" id="PTHR42791:SF1">
    <property type="entry name" value="N-ACETYLTRANSFERASE DOMAIN-CONTAINING PROTEIN"/>
    <property type="match status" value="1"/>
</dbReference>
<dbReference type="InterPro" id="IPR052523">
    <property type="entry name" value="Trichothecene_AcTrans"/>
</dbReference>
<dbReference type="Gene3D" id="3.40.630.30">
    <property type="match status" value="1"/>
</dbReference>
<organism evidence="1 2">
    <name type="scientific">Williamsia serinedens</name>
    <dbReference type="NCBI Taxonomy" id="391736"/>
    <lineage>
        <taxon>Bacteria</taxon>
        <taxon>Bacillati</taxon>
        <taxon>Actinomycetota</taxon>
        <taxon>Actinomycetes</taxon>
        <taxon>Mycobacteriales</taxon>
        <taxon>Nocardiaceae</taxon>
        <taxon>Williamsia</taxon>
    </lineage>
</organism>
<dbReference type="PANTHER" id="PTHR42791">
    <property type="entry name" value="GNAT FAMILY ACETYLTRANSFERASE"/>
    <property type="match status" value="1"/>
</dbReference>
<comment type="caution">
    <text evidence="1">The sequence shown here is derived from an EMBL/GenBank/DDBJ whole genome shotgun (WGS) entry which is preliminary data.</text>
</comment>
<evidence type="ECO:0008006" key="3">
    <source>
        <dbReference type="Google" id="ProtNLM"/>
    </source>
</evidence>
<accession>A0ABT1GXR1</accession>
<name>A0ABT1GXR1_9NOCA</name>
<reference evidence="1 2" key="1">
    <citation type="submission" date="2022-06" db="EMBL/GenBank/DDBJ databases">
        <title>Genomic Encyclopedia of Archaeal and Bacterial Type Strains, Phase II (KMG-II): from individual species to whole genera.</title>
        <authorList>
            <person name="Goeker M."/>
        </authorList>
    </citation>
    <scope>NUCLEOTIDE SEQUENCE [LARGE SCALE GENOMIC DNA]</scope>
    <source>
        <strain evidence="1 2">DSM 45037</strain>
    </source>
</reference>
<dbReference type="InterPro" id="IPR016181">
    <property type="entry name" value="Acyl_CoA_acyltransferase"/>
</dbReference>
<proteinExistence type="predicted"/>
<dbReference type="EMBL" id="JAMTCG010000002">
    <property type="protein sequence ID" value="MCP2159676.1"/>
    <property type="molecule type" value="Genomic_DNA"/>
</dbReference>
<gene>
    <name evidence="1" type="ORF">LX12_000855</name>
</gene>
<evidence type="ECO:0000313" key="2">
    <source>
        <dbReference type="Proteomes" id="UP001205740"/>
    </source>
</evidence>
<sequence length="177" mass="19698">MLVADVLAQAFVEDPVVRWIFRDEDAGRYFRVAARHEHCSPDAADLRVEGDRAVGAALWDPPSFRPSLIHRVLLVPALLTAMRPSAAGRGSIATRLMQQHRPKQPHWYLAQLGAIEPGRGHGSALLQYRLPSITGPAYLESSNVRNVPLYERHGFVVTGEMTLPDDGPTLWAMWRDG</sequence>